<proteinExistence type="predicted"/>
<dbReference type="PANTHER" id="PTHR33096">
    <property type="entry name" value="CXC2 DOMAIN-CONTAINING PROTEIN"/>
    <property type="match status" value="1"/>
</dbReference>
<organism evidence="1 2">
    <name type="scientific">Hydnum rufescens UP504</name>
    <dbReference type="NCBI Taxonomy" id="1448309"/>
    <lineage>
        <taxon>Eukaryota</taxon>
        <taxon>Fungi</taxon>
        <taxon>Dikarya</taxon>
        <taxon>Basidiomycota</taxon>
        <taxon>Agaricomycotina</taxon>
        <taxon>Agaricomycetes</taxon>
        <taxon>Cantharellales</taxon>
        <taxon>Hydnaceae</taxon>
        <taxon>Hydnum</taxon>
    </lineage>
</organism>
<keyword evidence="2" id="KW-1185">Reference proteome</keyword>
<dbReference type="OrthoDB" id="3364670at2759"/>
<gene>
    <name evidence="1" type="ORF">BS47DRAFT_1373336</name>
</gene>
<evidence type="ECO:0000313" key="1">
    <source>
        <dbReference type="EMBL" id="KAF9510468.1"/>
    </source>
</evidence>
<dbReference type="InterPro" id="IPR040521">
    <property type="entry name" value="KDZ"/>
</dbReference>
<comment type="caution">
    <text evidence="1">The sequence shown here is derived from an EMBL/GenBank/DDBJ whole genome shotgun (WGS) entry which is preliminary data.</text>
</comment>
<protein>
    <submittedName>
        <fullName evidence="1">Uncharacterized protein</fullName>
    </submittedName>
</protein>
<dbReference type="EMBL" id="MU129016">
    <property type="protein sequence ID" value="KAF9510468.1"/>
    <property type="molecule type" value="Genomic_DNA"/>
</dbReference>
<reference evidence="1" key="1">
    <citation type="journal article" date="2020" name="Nat. Commun.">
        <title>Large-scale genome sequencing of mycorrhizal fungi provides insights into the early evolution of symbiotic traits.</title>
        <authorList>
            <person name="Miyauchi S."/>
            <person name="Kiss E."/>
            <person name="Kuo A."/>
            <person name="Drula E."/>
            <person name="Kohler A."/>
            <person name="Sanchez-Garcia M."/>
            <person name="Morin E."/>
            <person name="Andreopoulos B."/>
            <person name="Barry K.W."/>
            <person name="Bonito G."/>
            <person name="Buee M."/>
            <person name="Carver A."/>
            <person name="Chen C."/>
            <person name="Cichocki N."/>
            <person name="Clum A."/>
            <person name="Culley D."/>
            <person name="Crous P.W."/>
            <person name="Fauchery L."/>
            <person name="Girlanda M."/>
            <person name="Hayes R.D."/>
            <person name="Keri Z."/>
            <person name="LaButti K."/>
            <person name="Lipzen A."/>
            <person name="Lombard V."/>
            <person name="Magnuson J."/>
            <person name="Maillard F."/>
            <person name="Murat C."/>
            <person name="Nolan M."/>
            <person name="Ohm R.A."/>
            <person name="Pangilinan J."/>
            <person name="Pereira M.F."/>
            <person name="Perotto S."/>
            <person name="Peter M."/>
            <person name="Pfister S."/>
            <person name="Riley R."/>
            <person name="Sitrit Y."/>
            <person name="Stielow J.B."/>
            <person name="Szollosi G."/>
            <person name="Zifcakova L."/>
            <person name="Stursova M."/>
            <person name="Spatafora J.W."/>
            <person name="Tedersoo L."/>
            <person name="Vaario L.M."/>
            <person name="Yamada A."/>
            <person name="Yan M."/>
            <person name="Wang P."/>
            <person name="Xu J."/>
            <person name="Bruns T."/>
            <person name="Baldrian P."/>
            <person name="Vilgalys R."/>
            <person name="Dunand C."/>
            <person name="Henrissat B."/>
            <person name="Grigoriev I.V."/>
            <person name="Hibbett D."/>
            <person name="Nagy L.G."/>
            <person name="Martin F.M."/>
        </authorList>
    </citation>
    <scope>NUCLEOTIDE SEQUENCE</scope>
    <source>
        <strain evidence="1">UP504</strain>
    </source>
</reference>
<dbReference type="PANTHER" id="PTHR33096:SF1">
    <property type="entry name" value="CXC1-LIKE CYSTEINE CLUSTER ASSOCIATED WITH KDZ TRANSPOSASES DOMAIN-CONTAINING PROTEIN"/>
    <property type="match status" value="1"/>
</dbReference>
<dbReference type="Pfam" id="PF18758">
    <property type="entry name" value="KDZ"/>
    <property type="match status" value="1"/>
</dbReference>
<sequence>MAADGGRQFYALAIIDFVMAQLPVDCALKWNLVPCWIPQIVFGISVFHAYGHQWVCQLWYHPRKSDGWGLTDGEGCECLWSDLRHLILNLHVAGFHH</sequence>
<dbReference type="AlphaFoldDB" id="A0A9P6ARB1"/>
<evidence type="ECO:0000313" key="2">
    <source>
        <dbReference type="Proteomes" id="UP000886523"/>
    </source>
</evidence>
<name>A0A9P6ARB1_9AGAM</name>
<dbReference type="Proteomes" id="UP000886523">
    <property type="component" value="Unassembled WGS sequence"/>
</dbReference>
<accession>A0A9P6ARB1</accession>